<keyword evidence="1" id="KW-0732">Signal</keyword>
<dbReference type="Proteomes" id="UP000019132">
    <property type="component" value="Unassembled WGS sequence"/>
</dbReference>
<evidence type="ECO:0000256" key="1">
    <source>
        <dbReference type="SAM" id="SignalP"/>
    </source>
</evidence>
<dbReference type="InParanoid" id="K3WP96"/>
<dbReference type="InterPro" id="IPR042089">
    <property type="entry name" value="Peptidase_M13_dom_2"/>
</dbReference>
<dbReference type="PANTHER" id="PTHR11733">
    <property type="entry name" value="ZINC METALLOPROTEASE FAMILY M13 NEPRILYSIN-RELATED"/>
    <property type="match status" value="1"/>
</dbReference>
<feature type="chain" id="PRO_5003872257" description="Peptidase M13 N-terminal domain-containing protein" evidence="1">
    <location>
        <begin position="19"/>
        <end position="310"/>
    </location>
</feature>
<dbReference type="GO" id="GO:0005886">
    <property type="term" value="C:plasma membrane"/>
    <property type="evidence" value="ECO:0007669"/>
    <property type="project" value="TreeGrafter"/>
</dbReference>
<dbReference type="EnsemblProtists" id="PYU1_T006788">
    <property type="protein sequence ID" value="PYU1_T006788"/>
    <property type="gene ID" value="PYU1_G006774"/>
</dbReference>
<dbReference type="SUPFAM" id="SSF55486">
    <property type="entry name" value="Metalloproteases ('zincins'), catalytic domain"/>
    <property type="match status" value="1"/>
</dbReference>
<evidence type="ECO:0000259" key="2">
    <source>
        <dbReference type="Pfam" id="PF05649"/>
    </source>
</evidence>
<dbReference type="Pfam" id="PF05649">
    <property type="entry name" value="Peptidase_M13_N"/>
    <property type="match status" value="2"/>
</dbReference>
<feature type="domain" description="Peptidase M13 N-terminal" evidence="2">
    <location>
        <begin position="36"/>
        <end position="122"/>
    </location>
</feature>
<dbReference type="GO" id="GO:0004222">
    <property type="term" value="F:metalloendopeptidase activity"/>
    <property type="evidence" value="ECO:0007669"/>
    <property type="project" value="InterPro"/>
</dbReference>
<organism evidence="3 4">
    <name type="scientific">Globisporangium ultimum (strain ATCC 200006 / CBS 805.95 / DAOM BR144)</name>
    <name type="common">Pythium ultimum</name>
    <dbReference type="NCBI Taxonomy" id="431595"/>
    <lineage>
        <taxon>Eukaryota</taxon>
        <taxon>Sar</taxon>
        <taxon>Stramenopiles</taxon>
        <taxon>Oomycota</taxon>
        <taxon>Peronosporomycetes</taxon>
        <taxon>Pythiales</taxon>
        <taxon>Pythiaceae</taxon>
        <taxon>Globisporangium</taxon>
    </lineage>
</organism>
<sequence>MKLAVISVVFAVASFKTANIVFPSTVLPLMDTTMDPCDDFYQSTCGSWIINTVFPDAEVNIDYTFSTITDRNNLVIQAIVKENLPFVGELWGSCMNMDVLTTLGSKPLRKTIVKIAASATKVAGEIAQIGELQSYEQAYRTYITKILNLAGYDPNAGVKKSDPVYAANAVIQIEKKFEGIVSNLGESDDLYSYYNSIKYSNAVAKYPLLFGAFAGGLGFLGNSKFTQSSNVVFHSLAYFAKVEKLVASLELKDLKTYLAFLYTSYNARKAFYGAQTYPFTLDRKGFFENIQKINQNNFAISDKKLGNPVG</sequence>
<protein>
    <recommendedName>
        <fullName evidence="2">Peptidase M13 N-terminal domain-containing protein</fullName>
    </recommendedName>
</protein>
<dbReference type="STRING" id="431595.K3WP96"/>
<reference evidence="3" key="3">
    <citation type="submission" date="2015-02" db="UniProtKB">
        <authorList>
            <consortium name="EnsemblProtists"/>
        </authorList>
    </citation>
    <scope>IDENTIFICATION</scope>
    <source>
        <strain evidence="3">DAOM BR144</strain>
    </source>
</reference>
<dbReference type="HOGENOM" id="CLU_898581_0_0_1"/>
<evidence type="ECO:0000313" key="4">
    <source>
        <dbReference type="Proteomes" id="UP000019132"/>
    </source>
</evidence>
<dbReference type="InterPro" id="IPR024079">
    <property type="entry name" value="MetalloPept_cat_dom_sf"/>
</dbReference>
<evidence type="ECO:0000313" key="3">
    <source>
        <dbReference type="EnsemblProtists" id="PYU1_T006788"/>
    </source>
</evidence>
<dbReference type="AlphaFoldDB" id="K3WP96"/>
<dbReference type="PANTHER" id="PTHR11733:SF167">
    <property type="entry name" value="FI17812P1-RELATED"/>
    <property type="match status" value="1"/>
</dbReference>
<dbReference type="GO" id="GO:0016485">
    <property type="term" value="P:protein processing"/>
    <property type="evidence" value="ECO:0007669"/>
    <property type="project" value="TreeGrafter"/>
</dbReference>
<dbReference type="OMA" id="WESHEVA"/>
<dbReference type="Gene3D" id="1.10.1380.10">
    <property type="entry name" value="Neutral endopeptidase , domain2"/>
    <property type="match status" value="1"/>
</dbReference>
<dbReference type="eggNOG" id="KOG3624">
    <property type="taxonomic scope" value="Eukaryota"/>
</dbReference>
<reference evidence="4" key="2">
    <citation type="submission" date="2010-04" db="EMBL/GenBank/DDBJ databases">
        <authorList>
            <person name="Buell R."/>
            <person name="Hamilton J."/>
            <person name="Hostetler J."/>
        </authorList>
    </citation>
    <scope>NUCLEOTIDE SEQUENCE [LARGE SCALE GENOMIC DNA]</scope>
    <source>
        <strain evidence="4">DAOM:BR144</strain>
    </source>
</reference>
<reference evidence="4" key="1">
    <citation type="journal article" date="2010" name="Genome Biol.">
        <title>Genome sequence of the necrotrophic plant pathogen Pythium ultimum reveals original pathogenicity mechanisms and effector repertoire.</title>
        <authorList>
            <person name="Levesque C.A."/>
            <person name="Brouwer H."/>
            <person name="Cano L."/>
            <person name="Hamilton J.P."/>
            <person name="Holt C."/>
            <person name="Huitema E."/>
            <person name="Raffaele S."/>
            <person name="Robideau G.P."/>
            <person name="Thines M."/>
            <person name="Win J."/>
            <person name="Zerillo M.M."/>
            <person name="Beakes G.W."/>
            <person name="Boore J.L."/>
            <person name="Busam D."/>
            <person name="Dumas B."/>
            <person name="Ferriera S."/>
            <person name="Fuerstenberg S.I."/>
            <person name="Gachon C.M."/>
            <person name="Gaulin E."/>
            <person name="Govers F."/>
            <person name="Grenville-Briggs L."/>
            <person name="Horner N."/>
            <person name="Hostetler J."/>
            <person name="Jiang R.H."/>
            <person name="Johnson J."/>
            <person name="Krajaejun T."/>
            <person name="Lin H."/>
            <person name="Meijer H.J."/>
            <person name="Moore B."/>
            <person name="Morris P."/>
            <person name="Phuntmart V."/>
            <person name="Puiu D."/>
            <person name="Shetty J."/>
            <person name="Stajich J.E."/>
            <person name="Tripathy S."/>
            <person name="Wawra S."/>
            <person name="van West P."/>
            <person name="Whitty B.R."/>
            <person name="Coutinho P.M."/>
            <person name="Henrissat B."/>
            <person name="Martin F."/>
            <person name="Thomas P.D."/>
            <person name="Tyler B.M."/>
            <person name="De Vries R.P."/>
            <person name="Kamoun S."/>
            <person name="Yandell M."/>
            <person name="Tisserat N."/>
            <person name="Buell C.R."/>
        </authorList>
    </citation>
    <scope>NUCLEOTIDE SEQUENCE</scope>
    <source>
        <strain evidence="4">DAOM:BR144</strain>
    </source>
</reference>
<proteinExistence type="predicted"/>
<name>K3WP96_GLOUD</name>
<feature type="domain" description="Peptidase M13 N-terminal" evidence="2">
    <location>
        <begin position="134"/>
        <end position="262"/>
    </location>
</feature>
<dbReference type="InterPro" id="IPR008753">
    <property type="entry name" value="Peptidase_M13_N"/>
</dbReference>
<dbReference type="Gene3D" id="3.40.390.10">
    <property type="entry name" value="Collagenase (Catalytic Domain)"/>
    <property type="match status" value="1"/>
</dbReference>
<accession>K3WP96</accession>
<feature type="signal peptide" evidence="1">
    <location>
        <begin position="1"/>
        <end position="18"/>
    </location>
</feature>
<keyword evidence="4" id="KW-1185">Reference proteome</keyword>
<dbReference type="PROSITE" id="PS51885">
    <property type="entry name" value="NEPRILYSIN"/>
    <property type="match status" value="1"/>
</dbReference>
<dbReference type="EMBL" id="GL376635">
    <property type="status" value="NOT_ANNOTATED_CDS"/>
    <property type="molecule type" value="Genomic_DNA"/>
</dbReference>
<dbReference type="InterPro" id="IPR000718">
    <property type="entry name" value="Peptidase_M13"/>
</dbReference>
<dbReference type="VEuPathDB" id="FungiDB:PYU1_G006774"/>